<evidence type="ECO:0000259" key="4">
    <source>
        <dbReference type="PROSITE" id="PS51465"/>
    </source>
</evidence>
<organism evidence="5 6">
    <name type="scientific">Ursus maritimus</name>
    <name type="common">Polar bear</name>
    <name type="synonym">Thalarctos maritimus</name>
    <dbReference type="NCBI Taxonomy" id="29073"/>
    <lineage>
        <taxon>Eukaryota</taxon>
        <taxon>Metazoa</taxon>
        <taxon>Chordata</taxon>
        <taxon>Craniata</taxon>
        <taxon>Vertebrata</taxon>
        <taxon>Euteleostomi</taxon>
        <taxon>Mammalia</taxon>
        <taxon>Eutheria</taxon>
        <taxon>Laurasiatheria</taxon>
        <taxon>Carnivora</taxon>
        <taxon>Caniformia</taxon>
        <taxon>Ursidae</taxon>
        <taxon>Ursus</taxon>
    </lineage>
</organism>
<dbReference type="PROSITE" id="PS51465">
    <property type="entry name" value="KAZAL_2"/>
    <property type="match status" value="1"/>
</dbReference>
<dbReference type="PANTHER" id="PTHR21179">
    <property type="entry name" value="SERINE-TYPE ENDOPEPTIDASE INHIBITOR"/>
    <property type="match status" value="1"/>
</dbReference>
<name>A0A384CEY7_URSMA</name>
<dbReference type="STRING" id="29073.ENSUMAP00000007769"/>
<gene>
    <name evidence="6" type="primary">SPINK4</name>
</gene>
<keyword evidence="3" id="KW-1015">Disulfide bond</keyword>
<comment type="subcellular location">
    <subcellularLocation>
        <location evidence="1">Secreted</location>
    </subcellularLocation>
</comment>
<dbReference type="SMART" id="SM00280">
    <property type="entry name" value="KAZAL"/>
    <property type="match status" value="1"/>
</dbReference>
<dbReference type="KEGG" id="umr:103667106"/>
<evidence type="ECO:0000256" key="1">
    <source>
        <dbReference type="ARBA" id="ARBA00004613"/>
    </source>
</evidence>
<evidence type="ECO:0000313" key="6">
    <source>
        <dbReference type="RefSeq" id="XP_008693433.1"/>
    </source>
</evidence>
<dbReference type="SUPFAM" id="SSF100895">
    <property type="entry name" value="Kazal-type serine protease inhibitors"/>
    <property type="match status" value="1"/>
</dbReference>
<dbReference type="Pfam" id="PF00050">
    <property type="entry name" value="Kazal_1"/>
    <property type="match status" value="1"/>
</dbReference>
<dbReference type="GeneID" id="103667106"/>
<keyword evidence="2" id="KW-0964">Secreted</keyword>
<evidence type="ECO:0000256" key="3">
    <source>
        <dbReference type="ARBA" id="ARBA00023157"/>
    </source>
</evidence>
<dbReference type="CDD" id="cd01327">
    <property type="entry name" value="KAZAL_PSTI"/>
    <property type="match status" value="1"/>
</dbReference>
<dbReference type="Gene3D" id="3.30.60.30">
    <property type="match status" value="1"/>
</dbReference>
<dbReference type="InterPro" id="IPR002350">
    <property type="entry name" value="Kazal_dom"/>
</dbReference>
<accession>A0A384CEY7</accession>
<keyword evidence="6" id="KW-0646">Protease inhibitor</keyword>
<dbReference type="InterPro" id="IPR039932">
    <property type="entry name" value="Spink4-like"/>
</dbReference>
<proteinExistence type="predicted"/>
<dbReference type="OrthoDB" id="126772at2759"/>
<dbReference type="InterPro" id="IPR036058">
    <property type="entry name" value="Kazal_dom_sf"/>
</dbReference>
<sequence>MGLGLQRGGAESRLVVDLRGWGPRPRSSPRASVDWQFCFTWCHLGHWHSWKFQNGLTHMASSLCGLQADLEWSWVRGLGSSPLGPFQKGLSHGCLGCLTNWRVRSKKEHFKTSHPVCDALLWQPWEKLIRFPEGNFILYQESQPTQKDREKIMRMGSLKPYPDGILGKLSEGNPRSHQLSGIPHGLMTQYLFLRNSRLEVPVKAAKVISPRMPICEHMEESPVCSQTSNLVCGTDGVTYDNECQICLIRLKTKQDIQIFKDGKC</sequence>
<dbReference type="RefSeq" id="XP_008693433.1">
    <property type="nucleotide sequence ID" value="XM_008695211.2"/>
</dbReference>
<evidence type="ECO:0000313" key="5">
    <source>
        <dbReference type="Proteomes" id="UP000261680"/>
    </source>
</evidence>
<keyword evidence="5" id="KW-1185">Reference proteome</keyword>
<dbReference type="GO" id="GO:0005576">
    <property type="term" value="C:extracellular region"/>
    <property type="evidence" value="ECO:0007669"/>
    <property type="project" value="UniProtKB-SubCell"/>
</dbReference>
<dbReference type="AlphaFoldDB" id="A0A384CEY7"/>
<dbReference type="GO" id="GO:0004867">
    <property type="term" value="F:serine-type endopeptidase inhibitor activity"/>
    <property type="evidence" value="ECO:0007669"/>
    <property type="project" value="UniProtKB-KW"/>
</dbReference>
<dbReference type="PANTHER" id="PTHR21179:SF0">
    <property type="entry name" value="SERINE PROTEASE INHIBITOR KAZAL-TYPE 4"/>
    <property type="match status" value="1"/>
</dbReference>
<feature type="domain" description="Kazal-like" evidence="4">
    <location>
        <begin position="209"/>
        <end position="264"/>
    </location>
</feature>
<dbReference type="PROSITE" id="PS00282">
    <property type="entry name" value="KAZAL_1"/>
    <property type="match status" value="1"/>
</dbReference>
<dbReference type="CTD" id="27290"/>
<dbReference type="Proteomes" id="UP000261680">
    <property type="component" value="Unplaced"/>
</dbReference>
<keyword evidence="6" id="KW-0722">Serine protease inhibitor</keyword>
<protein>
    <submittedName>
        <fullName evidence="6">Serine protease inhibitor Kazal-type 4 isoform X5</fullName>
    </submittedName>
</protein>
<evidence type="ECO:0000256" key="2">
    <source>
        <dbReference type="ARBA" id="ARBA00022525"/>
    </source>
</evidence>
<reference evidence="6" key="1">
    <citation type="submission" date="2025-08" db="UniProtKB">
        <authorList>
            <consortium name="RefSeq"/>
        </authorList>
    </citation>
    <scope>IDENTIFICATION</scope>
    <source>
        <tissue evidence="6">Whole blood</tissue>
    </source>
</reference>